<dbReference type="Pfam" id="PF01740">
    <property type="entry name" value="STAS"/>
    <property type="match status" value="1"/>
</dbReference>
<feature type="compositionally biased region" description="Basic residues" evidence="3">
    <location>
        <begin position="1"/>
        <end position="22"/>
    </location>
</feature>
<dbReference type="PROSITE" id="PS50801">
    <property type="entry name" value="STAS"/>
    <property type="match status" value="1"/>
</dbReference>
<keyword evidence="6" id="KW-1185">Reference proteome</keyword>
<feature type="domain" description="STAS" evidence="4">
    <location>
        <begin position="50"/>
        <end position="148"/>
    </location>
</feature>
<accession>A0A3A4AT25</accession>
<dbReference type="AlphaFoldDB" id="A0A3A4AT25"/>
<dbReference type="InterPro" id="IPR003658">
    <property type="entry name" value="Anti-sigma_ant"/>
</dbReference>
<feature type="region of interest" description="Disordered" evidence="3">
    <location>
        <begin position="1"/>
        <end position="28"/>
    </location>
</feature>
<evidence type="ECO:0000313" key="5">
    <source>
        <dbReference type="EMBL" id="RJL22712.1"/>
    </source>
</evidence>
<name>A0A3A4AT25_9ACTN</name>
<evidence type="ECO:0000256" key="2">
    <source>
        <dbReference type="RuleBase" id="RU003749"/>
    </source>
</evidence>
<organism evidence="5 6">
    <name type="scientific">Bailinhaonella thermotolerans</name>
    <dbReference type="NCBI Taxonomy" id="1070861"/>
    <lineage>
        <taxon>Bacteria</taxon>
        <taxon>Bacillati</taxon>
        <taxon>Actinomycetota</taxon>
        <taxon>Actinomycetes</taxon>
        <taxon>Streptosporangiales</taxon>
        <taxon>Streptosporangiaceae</taxon>
        <taxon>Bailinhaonella</taxon>
    </lineage>
</organism>
<dbReference type="CDD" id="cd07043">
    <property type="entry name" value="STAS_anti-anti-sigma_factors"/>
    <property type="match status" value="1"/>
</dbReference>
<comment type="caution">
    <text evidence="5">The sequence shown here is derived from an EMBL/GenBank/DDBJ whole genome shotgun (WGS) entry which is preliminary data.</text>
</comment>
<dbReference type="PANTHER" id="PTHR33495">
    <property type="entry name" value="ANTI-SIGMA FACTOR ANTAGONIST TM_1081-RELATED-RELATED"/>
    <property type="match status" value="1"/>
</dbReference>
<proteinExistence type="inferred from homology"/>
<evidence type="ECO:0000256" key="1">
    <source>
        <dbReference type="ARBA" id="ARBA00009013"/>
    </source>
</evidence>
<dbReference type="Gene3D" id="3.30.750.24">
    <property type="entry name" value="STAS domain"/>
    <property type="match status" value="1"/>
</dbReference>
<comment type="similarity">
    <text evidence="1 2">Belongs to the anti-sigma-factor antagonist family.</text>
</comment>
<gene>
    <name evidence="5" type="ORF">D5H75_34525</name>
</gene>
<evidence type="ECO:0000256" key="3">
    <source>
        <dbReference type="SAM" id="MobiDB-lite"/>
    </source>
</evidence>
<dbReference type="PANTHER" id="PTHR33495:SF2">
    <property type="entry name" value="ANTI-SIGMA FACTOR ANTAGONIST TM_1081-RELATED"/>
    <property type="match status" value="1"/>
</dbReference>
<reference evidence="5 6" key="1">
    <citation type="submission" date="2018-09" db="EMBL/GenBank/DDBJ databases">
        <title>YIM 75507 draft genome.</title>
        <authorList>
            <person name="Tang S."/>
            <person name="Feng Y."/>
        </authorList>
    </citation>
    <scope>NUCLEOTIDE SEQUENCE [LARGE SCALE GENOMIC DNA]</scope>
    <source>
        <strain evidence="5 6">YIM 75507</strain>
    </source>
</reference>
<sequence>MGAFTRRKGRGWGKLGRRHFRHPKDPRMDETHYQAQNLRVVAQSGALYSVLATIGELDVASASIFGVALDQILLRPGTPRVILDVSQLTFCDSVGLGQLIRARKLIESRGGALALAGVRTNLSALLRITALDSRFPRHPSVEAAVVDLTFPLGGDAGSRRDPHMPSSGTA</sequence>
<dbReference type="GO" id="GO:0043856">
    <property type="term" value="F:anti-sigma factor antagonist activity"/>
    <property type="evidence" value="ECO:0007669"/>
    <property type="project" value="InterPro"/>
</dbReference>
<evidence type="ECO:0000313" key="6">
    <source>
        <dbReference type="Proteomes" id="UP000265768"/>
    </source>
</evidence>
<dbReference type="InterPro" id="IPR036513">
    <property type="entry name" value="STAS_dom_sf"/>
</dbReference>
<dbReference type="InterPro" id="IPR002645">
    <property type="entry name" value="STAS_dom"/>
</dbReference>
<dbReference type="OrthoDB" id="3537403at2"/>
<protein>
    <recommendedName>
        <fullName evidence="2">Anti-sigma factor antagonist</fullName>
    </recommendedName>
</protein>
<evidence type="ECO:0000259" key="4">
    <source>
        <dbReference type="PROSITE" id="PS50801"/>
    </source>
</evidence>
<dbReference type="Proteomes" id="UP000265768">
    <property type="component" value="Unassembled WGS sequence"/>
</dbReference>
<dbReference type="NCBIfam" id="TIGR00377">
    <property type="entry name" value="ant_ant_sig"/>
    <property type="match status" value="1"/>
</dbReference>
<dbReference type="SUPFAM" id="SSF52091">
    <property type="entry name" value="SpoIIaa-like"/>
    <property type="match status" value="1"/>
</dbReference>
<dbReference type="EMBL" id="QZEY01000021">
    <property type="protein sequence ID" value="RJL22712.1"/>
    <property type="molecule type" value="Genomic_DNA"/>
</dbReference>